<evidence type="ECO:0000256" key="5">
    <source>
        <dbReference type="SAM" id="MobiDB-lite"/>
    </source>
</evidence>
<protein>
    <submittedName>
        <fullName evidence="9">LPXTG cell wall anchor domain-containing protein</fullName>
    </submittedName>
</protein>
<dbReference type="EMBL" id="RYYR01000004">
    <property type="protein sequence ID" value="RUL55599.1"/>
    <property type="molecule type" value="Genomic_DNA"/>
</dbReference>
<dbReference type="SUPFAM" id="SSF81296">
    <property type="entry name" value="E set domains"/>
    <property type="match status" value="1"/>
</dbReference>
<dbReference type="GO" id="GO:0042597">
    <property type="term" value="C:periplasmic space"/>
    <property type="evidence" value="ECO:0007669"/>
    <property type="project" value="InterPro"/>
</dbReference>
<dbReference type="GO" id="GO:0030313">
    <property type="term" value="C:cell envelope"/>
    <property type="evidence" value="ECO:0007669"/>
    <property type="project" value="UniProtKB-SubCell"/>
</dbReference>
<keyword evidence="10" id="KW-1185">Reference proteome</keyword>
<feature type="signal peptide" evidence="7">
    <location>
        <begin position="1"/>
        <end position="33"/>
    </location>
</feature>
<sequence>MLINYLGGVTMKQLFSLATVLLFSIMLTSNAFAHSQIAESIPANNEVVTEPLNKIVLTFEGQIEQGSLIEVTSTSGQAIDIQDITIGEGTLTGTVANPLPNDDYQVNWSIISADGHPLEGEFTFTVDVPVSEPVEEVEEMETTEVIEGPTDAQLTEDQEATPEVDDVDETSSSSMTMIVFVLIAVVLAVILFFIFMKRKKK</sequence>
<keyword evidence="2" id="KW-0479">Metal-binding</keyword>
<dbReference type="InterPro" id="IPR014756">
    <property type="entry name" value="Ig_E-set"/>
</dbReference>
<keyword evidence="6" id="KW-0472">Membrane</keyword>
<dbReference type="GO" id="GO:0005507">
    <property type="term" value="F:copper ion binding"/>
    <property type="evidence" value="ECO:0007669"/>
    <property type="project" value="InterPro"/>
</dbReference>
<evidence type="ECO:0000256" key="6">
    <source>
        <dbReference type="SAM" id="Phobius"/>
    </source>
</evidence>
<feature type="region of interest" description="Disordered" evidence="5">
    <location>
        <begin position="148"/>
        <end position="169"/>
    </location>
</feature>
<evidence type="ECO:0000256" key="3">
    <source>
        <dbReference type="ARBA" id="ARBA00022729"/>
    </source>
</evidence>
<organism evidence="9 10">
    <name type="scientific">Lysinibacillus antri</name>
    <dbReference type="NCBI Taxonomy" id="2498145"/>
    <lineage>
        <taxon>Bacteria</taxon>
        <taxon>Bacillati</taxon>
        <taxon>Bacillota</taxon>
        <taxon>Bacilli</taxon>
        <taxon>Bacillales</taxon>
        <taxon>Bacillaceae</taxon>
        <taxon>Lysinibacillus</taxon>
    </lineage>
</organism>
<proteinExistence type="predicted"/>
<keyword evidence="6" id="KW-0812">Transmembrane</keyword>
<dbReference type="AlphaFoldDB" id="A0A3S0P9L3"/>
<accession>A0A3S0P9L3</accession>
<dbReference type="InterPro" id="IPR007348">
    <property type="entry name" value="CopC_dom"/>
</dbReference>
<gene>
    <name evidence="9" type="ORF">EK386_04545</name>
</gene>
<feature type="domain" description="CopC" evidence="8">
    <location>
        <begin position="34"/>
        <end position="126"/>
    </location>
</feature>
<dbReference type="PANTHER" id="PTHR34820">
    <property type="entry name" value="INNER MEMBRANE PROTEIN YEBZ"/>
    <property type="match status" value="1"/>
</dbReference>
<evidence type="ECO:0000259" key="8">
    <source>
        <dbReference type="Pfam" id="PF04234"/>
    </source>
</evidence>
<comment type="caution">
    <text evidence="9">The sequence shown here is derived from an EMBL/GenBank/DDBJ whole genome shotgun (WGS) entry which is preliminary data.</text>
</comment>
<evidence type="ECO:0000256" key="4">
    <source>
        <dbReference type="ARBA" id="ARBA00023008"/>
    </source>
</evidence>
<evidence type="ECO:0000256" key="1">
    <source>
        <dbReference type="ARBA" id="ARBA00004196"/>
    </source>
</evidence>
<evidence type="ECO:0000313" key="9">
    <source>
        <dbReference type="EMBL" id="RUL55599.1"/>
    </source>
</evidence>
<dbReference type="GO" id="GO:0046688">
    <property type="term" value="P:response to copper ion"/>
    <property type="evidence" value="ECO:0007669"/>
    <property type="project" value="InterPro"/>
</dbReference>
<dbReference type="InterPro" id="IPR014755">
    <property type="entry name" value="Cu-Rt/internalin_Ig-like"/>
</dbReference>
<dbReference type="GO" id="GO:0005886">
    <property type="term" value="C:plasma membrane"/>
    <property type="evidence" value="ECO:0007669"/>
    <property type="project" value="TreeGrafter"/>
</dbReference>
<feature type="transmembrane region" description="Helical" evidence="6">
    <location>
        <begin position="175"/>
        <end position="195"/>
    </location>
</feature>
<dbReference type="InterPro" id="IPR032694">
    <property type="entry name" value="CopC/D"/>
</dbReference>
<comment type="subcellular location">
    <subcellularLocation>
        <location evidence="1">Cell envelope</location>
    </subcellularLocation>
</comment>
<dbReference type="PANTHER" id="PTHR34820:SF4">
    <property type="entry name" value="INNER MEMBRANE PROTEIN YEBZ"/>
    <property type="match status" value="1"/>
</dbReference>
<keyword evidence="3 7" id="KW-0732">Signal</keyword>
<dbReference type="GO" id="GO:0006825">
    <property type="term" value="P:copper ion transport"/>
    <property type="evidence" value="ECO:0007669"/>
    <property type="project" value="InterPro"/>
</dbReference>
<evidence type="ECO:0000256" key="7">
    <source>
        <dbReference type="SAM" id="SignalP"/>
    </source>
</evidence>
<keyword evidence="4" id="KW-0186">Copper</keyword>
<dbReference type="Pfam" id="PF04234">
    <property type="entry name" value="CopC"/>
    <property type="match status" value="1"/>
</dbReference>
<evidence type="ECO:0000256" key="2">
    <source>
        <dbReference type="ARBA" id="ARBA00022723"/>
    </source>
</evidence>
<reference evidence="9 10" key="1">
    <citation type="submission" date="2018-12" db="EMBL/GenBank/DDBJ databases">
        <title>Lysinibacillus antri sp. nov., isolated from a cave soil.</title>
        <authorList>
            <person name="Narsing Rao M.P."/>
            <person name="Zhang H."/>
            <person name="Dong Z.-Y."/>
            <person name="Niu X.-K."/>
            <person name="Zhang K."/>
            <person name="Fang B.-Z."/>
            <person name="Kang Y.-Q."/>
            <person name="Xiao M."/>
            <person name="Li W.-J."/>
        </authorList>
    </citation>
    <scope>NUCLEOTIDE SEQUENCE [LARGE SCALE GENOMIC DNA]</scope>
    <source>
        <strain evidence="9 10">SYSU K30002</strain>
    </source>
</reference>
<feature type="compositionally biased region" description="Acidic residues" evidence="5">
    <location>
        <begin position="154"/>
        <end position="169"/>
    </location>
</feature>
<name>A0A3S0P9L3_9BACI</name>
<keyword evidence="6" id="KW-1133">Transmembrane helix</keyword>
<evidence type="ECO:0000313" key="10">
    <source>
        <dbReference type="Proteomes" id="UP000287910"/>
    </source>
</evidence>
<dbReference type="Proteomes" id="UP000287910">
    <property type="component" value="Unassembled WGS sequence"/>
</dbReference>
<dbReference type="NCBIfam" id="TIGR01167">
    <property type="entry name" value="LPXTG_anchor"/>
    <property type="match status" value="1"/>
</dbReference>
<feature type="chain" id="PRO_5018668133" evidence="7">
    <location>
        <begin position="34"/>
        <end position="201"/>
    </location>
</feature>
<dbReference type="Gene3D" id="2.60.40.1220">
    <property type="match status" value="1"/>
</dbReference>